<evidence type="ECO:0000256" key="1">
    <source>
        <dbReference type="SAM" id="Phobius"/>
    </source>
</evidence>
<dbReference type="InterPro" id="IPR009570">
    <property type="entry name" value="Spore_III_AC"/>
</dbReference>
<dbReference type="Pfam" id="PF06686">
    <property type="entry name" value="SpoIIIAC"/>
    <property type="match status" value="1"/>
</dbReference>
<proteinExistence type="predicted"/>
<accession>A0ABR7NAF6</accession>
<gene>
    <name evidence="2" type="primary">spoIIIAC</name>
    <name evidence="2" type="ORF">H8716_09870</name>
</gene>
<dbReference type="EMBL" id="JACRSZ010000009">
    <property type="protein sequence ID" value="MBC8573384.1"/>
    <property type="molecule type" value="Genomic_DNA"/>
</dbReference>
<evidence type="ECO:0000313" key="3">
    <source>
        <dbReference type="Proteomes" id="UP000657421"/>
    </source>
</evidence>
<sequence length="64" mass="7042">MSVNLIFKIASVGILVSVICQVLKHGGREDLASLTSLTGLILVLLWILPYINELFDTIKNLFAL</sequence>
<feature type="transmembrane region" description="Helical" evidence="1">
    <location>
        <begin position="31"/>
        <end position="51"/>
    </location>
</feature>
<reference evidence="2 3" key="1">
    <citation type="submission" date="2020-08" db="EMBL/GenBank/DDBJ databases">
        <title>Genome public.</title>
        <authorList>
            <person name="Liu C."/>
            <person name="Sun Q."/>
        </authorList>
    </citation>
    <scope>NUCLEOTIDE SEQUENCE [LARGE SCALE GENOMIC DNA]</scope>
    <source>
        <strain evidence="2 3">NSJ-46</strain>
    </source>
</reference>
<comment type="caution">
    <text evidence="2">The sequence shown here is derived from an EMBL/GenBank/DDBJ whole genome shotgun (WGS) entry which is preliminary data.</text>
</comment>
<keyword evidence="1" id="KW-1133">Transmembrane helix</keyword>
<evidence type="ECO:0000313" key="2">
    <source>
        <dbReference type="EMBL" id="MBC8573384.1"/>
    </source>
</evidence>
<dbReference type="RefSeq" id="WP_249308555.1">
    <property type="nucleotide sequence ID" value="NZ_JACRSZ010000009.1"/>
</dbReference>
<feature type="transmembrane region" description="Helical" evidence="1">
    <location>
        <begin position="6"/>
        <end position="24"/>
    </location>
</feature>
<dbReference type="Proteomes" id="UP000657421">
    <property type="component" value="Unassembled WGS sequence"/>
</dbReference>
<keyword evidence="1" id="KW-0472">Membrane</keyword>
<dbReference type="NCBIfam" id="TIGR02848">
    <property type="entry name" value="spore_III_AC"/>
    <property type="match status" value="1"/>
</dbReference>
<protein>
    <submittedName>
        <fullName evidence="2">Stage III sporulation protein AC</fullName>
    </submittedName>
</protein>
<dbReference type="InterPro" id="IPR025664">
    <property type="entry name" value="Spore_III_AC/AD"/>
</dbReference>
<keyword evidence="3" id="KW-1185">Reference proteome</keyword>
<name>A0ABR7NAF6_9FIRM</name>
<keyword evidence="1" id="KW-0812">Transmembrane</keyword>
<organism evidence="2 3">
    <name type="scientific">Jingyaoa shaoxingensis</name>
    <dbReference type="NCBI Taxonomy" id="2763671"/>
    <lineage>
        <taxon>Bacteria</taxon>
        <taxon>Bacillati</taxon>
        <taxon>Bacillota</taxon>
        <taxon>Clostridia</taxon>
        <taxon>Lachnospirales</taxon>
        <taxon>Lachnospiraceae</taxon>
        <taxon>Jingyaoa</taxon>
    </lineage>
</organism>